<reference evidence="13 14" key="1">
    <citation type="submission" date="2021-03" db="EMBL/GenBank/DDBJ databases">
        <title>Genomic Encyclopedia of Type Strains, Phase IV (KMG-IV): sequencing the most valuable type-strain genomes for metagenomic binning, comparative biology and taxonomic classification.</title>
        <authorList>
            <person name="Goeker M."/>
        </authorList>
    </citation>
    <scope>NUCLEOTIDE SEQUENCE [LARGE SCALE GENOMIC DNA]</scope>
    <source>
        <strain evidence="13 14">DSM 26806</strain>
    </source>
</reference>
<keyword evidence="8 11" id="KW-0411">Iron-sulfur</keyword>
<comment type="caution">
    <text evidence="13">The sequence shown here is derived from an EMBL/GenBank/DDBJ whole genome shotgun (WGS) entry which is preliminary data.</text>
</comment>
<dbReference type="Pfam" id="PF03313">
    <property type="entry name" value="SDH_alpha"/>
    <property type="match status" value="1"/>
</dbReference>
<dbReference type="EC" id="4.3.1.17" evidence="11"/>
<evidence type="ECO:0000256" key="4">
    <source>
        <dbReference type="ARBA" id="ARBA00022432"/>
    </source>
</evidence>
<evidence type="ECO:0000313" key="14">
    <source>
        <dbReference type="Proteomes" id="UP001519288"/>
    </source>
</evidence>
<keyword evidence="6 11" id="KW-0479">Metal-binding</keyword>
<evidence type="ECO:0000256" key="10">
    <source>
        <dbReference type="ARBA" id="ARBA00049406"/>
    </source>
</evidence>
<dbReference type="PANTHER" id="PTHR30182">
    <property type="entry name" value="L-SERINE DEHYDRATASE"/>
    <property type="match status" value="1"/>
</dbReference>
<gene>
    <name evidence="13" type="ORF">J2Z69_002009</name>
</gene>
<keyword evidence="5 11" id="KW-0004">4Fe-4S</keyword>
<keyword evidence="7 11" id="KW-0408">Iron</keyword>
<sequence>MMRFKTIQQLVELALQEELPISEIMIQEEMSVSDCTREAVMVRMEEHLNTMEQAVERGLHEDIQSRSGLTGGQGKRLHGYMQRGNTISGTAMLEAVSRAIATNEVNAAMGTIVATPTAGACGVIPGCLFGLAPSLGATREQMVRFLFTSGAIGFVIANQSFISGAAGGCQAEVGSASAMAAAAIVEMAGGTPEQSSHAAAIALKNTLGLVCDPVAGLVEVPCVMRNAMGTANAYVAADLALAGVVTVIPADEVVSAMYRVGQAMPSTLKETALGGLADTPTGRQIKERLFGINSPSPRAVGSEREEDSTA</sequence>
<proteinExistence type="inferred from homology"/>
<dbReference type="InterPro" id="IPR004642">
    <property type="entry name" value="Ser_deHydtase_asu"/>
</dbReference>
<evidence type="ECO:0000256" key="7">
    <source>
        <dbReference type="ARBA" id="ARBA00023004"/>
    </source>
</evidence>
<evidence type="ECO:0000256" key="8">
    <source>
        <dbReference type="ARBA" id="ARBA00023014"/>
    </source>
</evidence>
<feature type="domain" description="Serine dehydratase-like alpha subunit" evidence="12">
    <location>
        <begin position="17"/>
        <end position="277"/>
    </location>
</feature>
<evidence type="ECO:0000256" key="2">
    <source>
        <dbReference type="ARBA" id="ARBA00004742"/>
    </source>
</evidence>
<evidence type="ECO:0000256" key="5">
    <source>
        <dbReference type="ARBA" id="ARBA00022485"/>
    </source>
</evidence>
<dbReference type="Proteomes" id="UP001519288">
    <property type="component" value="Unassembled WGS sequence"/>
</dbReference>
<evidence type="ECO:0000256" key="3">
    <source>
        <dbReference type="ARBA" id="ARBA00008636"/>
    </source>
</evidence>
<keyword evidence="4 11" id="KW-0312">Gluconeogenesis</keyword>
<evidence type="ECO:0000256" key="9">
    <source>
        <dbReference type="ARBA" id="ARBA00023239"/>
    </source>
</evidence>
<name>A0ABS4JIZ4_9BACL</name>
<dbReference type="EMBL" id="JAGGLD010000003">
    <property type="protein sequence ID" value="MBP2000966.1"/>
    <property type="molecule type" value="Genomic_DNA"/>
</dbReference>
<keyword evidence="9 11" id="KW-0456">Lyase</keyword>
<evidence type="ECO:0000256" key="11">
    <source>
        <dbReference type="RuleBase" id="RU366059"/>
    </source>
</evidence>
<dbReference type="NCBIfam" id="TIGR00718">
    <property type="entry name" value="sda_alpha"/>
    <property type="match status" value="1"/>
</dbReference>
<evidence type="ECO:0000259" key="12">
    <source>
        <dbReference type="Pfam" id="PF03313"/>
    </source>
</evidence>
<keyword evidence="14" id="KW-1185">Reference proteome</keyword>
<dbReference type="InterPro" id="IPR051318">
    <property type="entry name" value="Fe-S_L-Ser"/>
</dbReference>
<accession>A0ABS4JIZ4</accession>
<comment type="pathway">
    <text evidence="2">Carbohydrate biosynthesis; gluconeogenesis.</text>
</comment>
<comment type="cofactor">
    <cofactor evidence="1 11">
        <name>[4Fe-4S] cluster</name>
        <dbReference type="ChEBI" id="CHEBI:49883"/>
    </cofactor>
</comment>
<dbReference type="PANTHER" id="PTHR30182:SF1">
    <property type="entry name" value="L-SERINE DEHYDRATASE 1"/>
    <property type="match status" value="1"/>
</dbReference>
<dbReference type="GO" id="GO:0003941">
    <property type="term" value="F:L-serine ammonia-lyase activity"/>
    <property type="evidence" value="ECO:0007669"/>
    <property type="project" value="UniProtKB-EC"/>
</dbReference>
<protein>
    <recommendedName>
        <fullName evidence="11">L-serine dehydratase</fullName>
        <ecNumber evidence="11">4.3.1.17</ecNumber>
    </recommendedName>
</protein>
<comment type="similarity">
    <text evidence="3 11">Belongs to the iron-sulfur dependent L-serine dehydratase family.</text>
</comment>
<organism evidence="13 14">
    <name type="scientific">Paenibacillus shirakamiensis</name>
    <dbReference type="NCBI Taxonomy" id="1265935"/>
    <lineage>
        <taxon>Bacteria</taxon>
        <taxon>Bacillati</taxon>
        <taxon>Bacillota</taxon>
        <taxon>Bacilli</taxon>
        <taxon>Bacillales</taxon>
        <taxon>Paenibacillaceae</taxon>
        <taxon>Paenibacillus</taxon>
    </lineage>
</organism>
<dbReference type="InterPro" id="IPR005130">
    <property type="entry name" value="Ser_deHydtase-like_asu"/>
</dbReference>
<evidence type="ECO:0000256" key="1">
    <source>
        <dbReference type="ARBA" id="ARBA00001966"/>
    </source>
</evidence>
<evidence type="ECO:0000256" key="6">
    <source>
        <dbReference type="ARBA" id="ARBA00022723"/>
    </source>
</evidence>
<evidence type="ECO:0000313" key="13">
    <source>
        <dbReference type="EMBL" id="MBP2000966.1"/>
    </source>
</evidence>
<comment type="catalytic activity">
    <reaction evidence="10 11">
        <text>L-serine = pyruvate + NH4(+)</text>
        <dbReference type="Rhea" id="RHEA:19169"/>
        <dbReference type="ChEBI" id="CHEBI:15361"/>
        <dbReference type="ChEBI" id="CHEBI:28938"/>
        <dbReference type="ChEBI" id="CHEBI:33384"/>
        <dbReference type="EC" id="4.3.1.17"/>
    </reaction>
</comment>